<comment type="pathway">
    <text evidence="3 4">Cofactor biosynthesis; coenzyme A biosynthesis; CoA from (R)-pantothenate: step 2/5.</text>
</comment>
<dbReference type="PANTHER" id="PTHR14359:SF6">
    <property type="entry name" value="PHOSPHOPANTOTHENOYLCYSTEINE DECARBOXYLASE"/>
    <property type="match status" value="1"/>
</dbReference>
<keyword evidence="2 3" id="KW-0456">Lyase</keyword>
<dbReference type="Gene3D" id="3.40.50.10300">
    <property type="entry name" value="CoaB-like"/>
    <property type="match status" value="1"/>
</dbReference>
<feature type="domain" description="DNA/pantothenate metabolism flavoprotein C-terminal" evidence="6">
    <location>
        <begin position="198"/>
        <end position="404"/>
    </location>
</feature>
<keyword evidence="1 3" id="KW-0210">Decarboxylase</keyword>
<evidence type="ECO:0000259" key="6">
    <source>
        <dbReference type="Pfam" id="PF04127"/>
    </source>
</evidence>
<dbReference type="Pfam" id="PF04127">
    <property type="entry name" value="DFP"/>
    <property type="match status" value="1"/>
</dbReference>
<comment type="cofactor">
    <cofactor evidence="3">
        <name>FMN</name>
        <dbReference type="ChEBI" id="CHEBI:58210"/>
    </cofactor>
    <text evidence="3">Binds 1 FMN per subunit.</text>
</comment>
<evidence type="ECO:0000259" key="5">
    <source>
        <dbReference type="Pfam" id="PF02441"/>
    </source>
</evidence>
<evidence type="ECO:0000256" key="3">
    <source>
        <dbReference type="HAMAP-Rule" id="MF_02225"/>
    </source>
</evidence>
<evidence type="ECO:0000256" key="2">
    <source>
        <dbReference type="ARBA" id="ARBA00023239"/>
    </source>
</evidence>
<keyword evidence="8" id="KW-1185">Reference proteome</keyword>
<feature type="domain" description="Flavoprotein" evidence="5">
    <location>
        <begin position="3"/>
        <end position="175"/>
    </location>
</feature>
<comment type="similarity">
    <text evidence="3 4">In the C-terminal section; belongs to the PPC synthetase family.</text>
</comment>
<feature type="binding site" evidence="3">
    <location>
        <begin position="316"/>
        <end position="319"/>
    </location>
    <ligand>
        <name>CTP</name>
        <dbReference type="ChEBI" id="CHEBI:37563"/>
    </ligand>
</feature>
<name>A0ABW3C3Z5_SPHXN</name>
<sequence>MGKRILLIISGGIAAYKALELVRLLRKDGIAVRAVLTEAAQQFVTPLSLGTLTEDNVYTDLFDLKDEREIGHIQLSRQADLVVVAPATANILAKMAGGIADDLATTLLLATDKPVLAAPAMNVRMWLHPATQRNIAQLRADGVTIMEPDDGDMACGEYGPGRLPEPQAILASIRAMLTAPLGEAQTATARFGQNPPPLRGKHVLITAGPTHEPIDPVRYIANRSSGKQGFAIAGALAALGAEVTLVAGPVTLATPPGVRRVNVETAREMADAVEAALPADAAVMVAAVADWRAEATGQKIKKDKGGLEALPLVENPDILAGLAKSSKRPALVIGFAAETEKVVEHAKAKLARKGCDWIVANDVSGDVMGGARNRIHIVSAAGVEDWPDMEKDAVARRLAQRIADELTD</sequence>
<dbReference type="InterPro" id="IPR005252">
    <property type="entry name" value="CoaBC"/>
</dbReference>
<feature type="binding site" evidence="3">
    <location>
        <position position="353"/>
    </location>
    <ligand>
        <name>CTP</name>
        <dbReference type="ChEBI" id="CHEBI:37563"/>
    </ligand>
</feature>
<dbReference type="InterPro" id="IPR035929">
    <property type="entry name" value="CoaB-like_sf"/>
</dbReference>
<comment type="caution">
    <text evidence="3">Lacks conserved residue(s) required for the propagation of feature annotation.</text>
</comment>
<organism evidence="7 8">
    <name type="scientific">Sphingosinicella xenopeptidilytica</name>
    <dbReference type="NCBI Taxonomy" id="364098"/>
    <lineage>
        <taxon>Bacteria</taxon>
        <taxon>Pseudomonadati</taxon>
        <taxon>Pseudomonadota</taxon>
        <taxon>Alphaproteobacteria</taxon>
        <taxon>Sphingomonadales</taxon>
        <taxon>Sphingosinicellaceae</taxon>
        <taxon>Sphingosinicella</taxon>
    </lineage>
</organism>
<accession>A0ABW3C3Z5</accession>
<comment type="caution">
    <text evidence="7">The sequence shown here is derived from an EMBL/GenBank/DDBJ whole genome shotgun (WGS) entry which is preliminary data.</text>
</comment>
<dbReference type="GO" id="GO:0004633">
    <property type="term" value="F:phosphopantothenoylcysteine decarboxylase activity"/>
    <property type="evidence" value="ECO:0007669"/>
    <property type="project" value="UniProtKB-EC"/>
</dbReference>
<dbReference type="EMBL" id="JBHTIK010000005">
    <property type="protein sequence ID" value="MFD0848356.1"/>
    <property type="molecule type" value="Genomic_DNA"/>
</dbReference>
<dbReference type="EC" id="6.3.2.5" evidence="3"/>
<dbReference type="SUPFAM" id="SSF102645">
    <property type="entry name" value="CoaB-like"/>
    <property type="match status" value="1"/>
</dbReference>
<feature type="active site" description="Proton donor" evidence="3">
    <location>
        <position position="155"/>
    </location>
</feature>
<feature type="binding site" evidence="3">
    <location>
        <position position="335"/>
    </location>
    <ligand>
        <name>CTP</name>
        <dbReference type="ChEBI" id="CHEBI:37563"/>
    </ligand>
</feature>
<comment type="catalytic activity">
    <reaction evidence="3 4">
        <text>N-[(R)-4-phosphopantothenoyl]-L-cysteine + H(+) = (R)-4'-phosphopantetheine + CO2</text>
        <dbReference type="Rhea" id="RHEA:16793"/>
        <dbReference type="ChEBI" id="CHEBI:15378"/>
        <dbReference type="ChEBI" id="CHEBI:16526"/>
        <dbReference type="ChEBI" id="CHEBI:59458"/>
        <dbReference type="ChEBI" id="CHEBI:61723"/>
        <dbReference type="EC" id="4.1.1.36"/>
    </reaction>
</comment>
<dbReference type="InterPro" id="IPR007085">
    <property type="entry name" value="DNA/pantothenate-metab_flavo_C"/>
</dbReference>
<evidence type="ECO:0000313" key="8">
    <source>
        <dbReference type="Proteomes" id="UP001597124"/>
    </source>
</evidence>
<evidence type="ECO:0000313" key="7">
    <source>
        <dbReference type="EMBL" id="MFD0848356.1"/>
    </source>
</evidence>
<proteinExistence type="inferred from homology"/>
<dbReference type="SUPFAM" id="SSF52507">
    <property type="entry name" value="Homo-oligomeric flavin-containing Cys decarboxylases, HFCD"/>
    <property type="match status" value="1"/>
</dbReference>
<dbReference type="Gene3D" id="3.40.50.1950">
    <property type="entry name" value="Flavin prenyltransferase-like"/>
    <property type="match status" value="1"/>
</dbReference>
<keyword evidence="3" id="KW-0479">Metal-binding</keyword>
<dbReference type="GO" id="GO:0004632">
    <property type="term" value="F:phosphopantothenate--cysteine ligase activity"/>
    <property type="evidence" value="ECO:0007669"/>
    <property type="project" value="UniProtKB-EC"/>
</dbReference>
<keyword evidence="3" id="KW-0460">Magnesium</keyword>
<feature type="binding site" evidence="3">
    <location>
        <position position="290"/>
    </location>
    <ligand>
        <name>CTP</name>
        <dbReference type="ChEBI" id="CHEBI:37563"/>
    </ligand>
</feature>
<comment type="function">
    <text evidence="3">Catalyzes two sequential steps in the biosynthesis of coenzyme A. In the first step cysteine is conjugated to 4'-phosphopantothenate to form 4-phosphopantothenoylcysteine. In the second step the latter compound is decarboxylated to form 4'-phosphopantotheine.</text>
</comment>
<comment type="pathway">
    <text evidence="3 4">Cofactor biosynthesis; coenzyme A biosynthesis; CoA from (R)-pantothenate: step 3/5.</text>
</comment>
<dbReference type="RefSeq" id="WP_381488985.1">
    <property type="nucleotide sequence ID" value="NZ_JBHTIK010000005.1"/>
</dbReference>
<evidence type="ECO:0000256" key="1">
    <source>
        <dbReference type="ARBA" id="ARBA00022793"/>
    </source>
</evidence>
<feature type="region of interest" description="Phosphopantothenoylcysteine decarboxylase" evidence="3">
    <location>
        <begin position="1"/>
        <end position="202"/>
    </location>
</feature>
<feature type="binding site" evidence="3">
    <location>
        <position position="349"/>
    </location>
    <ligand>
        <name>CTP</name>
        <dbReference type="ChEBI" id="CHEBI:37563"/>
    </ligand>
</feature>
<keyword evidence="3 4" id="KW-0436">Ligase</keyword>
<evidence type="ECO:0000256" key="4">
    <source>
        <dbReference type="RuleBase" id="RU364078"/>
    </source>
</evidence>
<dbReference type="HAMAP" id="MF_02225">
    <property type="entry name" value="CoaBC"/>
    <property type="match status" value="1"/>
</dbReference>
<dbReference type="Proteomes" id="UP001597124">
    <property type="component" value="Unassembled WGS sequence"/>
</dbReference>
<keyword evidence="3 4" id="KW-0288">FMN</keyword>
<comment type="function">
    <text evidence="4">Catalyzes two steps in the biosynthesis of coenzyme A. In the first step cysteine is conjugated to 4'-phosphopantothenate to form 4-phosphopantothenoylcysteine, in the latter compound is decarboxylated to form 4'-phosphopantotheine.</text>
</comment>
<dbReference type="PANTHER" id="PTHR14359">
    <property type="entry name" value="HOMO-OLIGOMERIC FLAVIN CONTAINING CYS DECARBOXYLASE FAMILY"/>
    <property type="match status" value="1"/>
</dbReference>
<feature type="region of interest" description="Phosphopantothenate--cysteine ligase" evidence="3">
    <location>
        <begin position="203"/>
        <end position="408"/>
    </location>
</feature>
<gene>
    <name evidence="3 7" type="primary">coaBC</name>
    <name evidence="7" type="ORF">ACFQ00_08470</name>
</gene>
<protein>
    <recommendedName>
        <fullName evidence="3">Coenzyme A biosynthesis bifunctional protein CoaBC</fullName>
    </recommendedName>
    <alternativeName>
        <fullName evidence="3">DNA/pantothenate metabolism flavoprotein</fullName>
    </alternativeName>
    <alternativeName>
        <fullName evidence="3">Phosphopantothenoylcysteine synthetase/decarboxylase</fullName>
        <shortName evidence="3">PPCS-PPCDC</shortName>
    </alternativeName>
    <domain>
        <recommendedName>
            <fullName evidence="3">Phosphopantothenoylcysteine decarboxylase</fullName>
            <shortName evidence="3">PPC decarboxylase</shortName>
            <shortName evidence="3">PPC-DC</shortName>
            <ecNumber evidence="3">4.1.1.36</ecNumber>
        </recommendedName>
        <alternativeName>
            <fullName evidence="3">CoaC</fullName>
        </alternativeName>
    </domain>
    <domain>
        <recommendedName>
            <fullName evidence="3">Phosphopantothenate--cysteine ligase</fullName>
            <ecNumber evidence="3">6.3.2.5</ecNumber>
        </recommendedName>
        <alternativeName>
            <fullName evidence="3">CoaB</fullName>
        </alternativeName>
        <alternativeName>
            <fullName evidence="3">Phosphopantothenoylcysteine synthetase</fullName>
            <shortName evidence="3">PPC synthetase</shortName>
            <shortName evidence="3">PPC-S</shortName>
        </alternativeName>
    </domain>
</protein>
<dbReference type="NCBIfam" id="TIGR00521">
    <property type="entry name" value="coaBC_dfp"/>
    <property type="match status" value="1"/>
</dbReference>
<dbReference type="InterPro" id="IPR036551">
    <property type="entry name" value="Flavin_trans-like"/>
</dbReference>
<feature type="binding site" evidence="3">
    <location>
        <position position="299"/>
    </location>
    <ligand>
        <name>CTP</name>
        <dbReference type="ChEBI" id="CHEBI:37563"/>
    </ligand>
</feature>
<dbReference type="EC" id="4.1.1.36" evidence="3"/>
<keyword evidence="3 4" id="KW-0285">Flavoprotein</keyword>
<dbReference type="Pfam" id="PF02441">
    <property type="entry name" value="Flavoprotein"/>
    <property type="match status" value="1"/>
</dbReference>
<comment type="similarity">
    <text evidence="3 4">In the N-terminal section; belongs to the HFCD (homo-oligomeric flavin containing Cys decarboxylase) superfamily.</text>
</comment>
<comment type="catalytic activity">
    <reaction evidence="3 4">
        <text>(R)-4'-phosphopantothenate + L-cysteine + CTP = N-[(R)-4-phosphopantothenoyl]-L-cysteine + CMP + diphosphate + H(+)</text>
        <dbReference type="Rhea" id="RHEA:19397"/>
        <dbReference type="ChEBI" id="CHEBI:10986"/>
        <dbReference type="ChEBI" id="CHEBI:15378"/>
        <dbReference type="ChEBI" id="CHEBI:33019"/>
        <dbReference type="ChEBI" id="CHEBI:35235"/>
        <dbReference type="ChEBI" id="CHEBI:37563"/>
        <dbReference type="ChEBI" id="CHEBI:59458"/>
        <dbReference type="ChEBI" id="CHEBI:60377"/>
        <dbReference type="EC" id="6.3.2.5"/>
    </reaction>
</comment>
<dbReference type="InterPro" id="IPR003382">
    <property type="entry name" value="Flavoprotein"/>
</dbReference>
<comment type="cofactor">
    <cofactor evidence="3">
        <name>Mg(2+)</name>
        <dbReference type="ChEBI" id="CHEBI:18420"/>
    </cofactor>
</comment>
<reference evidence="8" key="1">
    <citation type="journal article" date="2019" name="Int. J. Syst. Evol. Microbiol.">
        <title>The Global Catalogue of Microorganisms (GCM) 10K type strain sequencing project: providing services to taxonomists for standard genome sequencing and annotation.</title>
        <authorList>
            <consortium name="The Broad Institute Genomics Platform"/>
            <consortium name="The Broad Institute Genome Sequencing Center for Infectious Disease"/>
            <person name="Wu L."/>
            <person name="Ma J."/>
        </authorList>
    </citation>
    <scope>NUCLEOTIDE SEQUENCE [LARGE SCALE GENOMIC DNA]</scope>
    <source>
        <strain evidence="8">CCUG 52537</strain>
    </source>
</reference>
<keyword evidence="3" id="KW-0511">Multifunctional enzyme</keyword>